<evidence type="ECO:0000313" key="3">
    <source>
        <dbReference type="Proteomes" id="UP000305888"/>
    </source>
</evidence>
<organism evidence="2 3">
    <name type="scientific">Paroceanicella profunda</name>
    <dbReference type="NCBI Taxonomy" id="2579971"/>
    <lineage>
        <taxon>Bacteria</taxon>
        <taxon>Pseudomonadati</taxon>
        <taxon>Pseudomonadota</taxon>
        <taxon>Alphaproteobacteria</taxon>
        <taxon>Rhodobacterales</taxon>
        <taxon>Paracoccaceae</taxon>
        <taxon>Paroceanicella</taxon>
    </lineage>
</organism>
<reference evidence="2 3" key="1">
    <citation type="submission" date="2019-06" db="EMBL/GenBank/DDBJ databases">
        <title>Genome sequence of Rhodobacteraceae bacterium D4M1.</title>
        <authorList>
            <person name="Cao J."/>
        </authorList>
    </citation>
    <scope>NUCLEOTIDE SEQUENCE [LARGE SCALE GENOMIC DNA]</scope>
    <source>
        <strain evidence="2 3">D4M1</strain>
    </source>
</reference>
<sequence>MPQFTTREVLRMERAGIATAEDLNPGLAALEEADIIRPVEGPTSPQGGRPQRLFTVNPAILRRPE</sequence>
<evidence type="ECO:0000256" key="1">
    <source>
        <dbReference type="SAM" id="MobiDB-lite"/>
    </source>
</evidence>
<protein>
    <submittedName>
        <fullName evidence="2">Uncharacterized protein</fullName>
    </submittedName>
</protein>
<gene>
    <name evidence="2" type="ORF">FDP22_03905</name>
</gene>
<proteinExistence type="predicted"/>
<dbReference type="EMBL" id="CP040818">
    <property type="protein sequence ID" value="QDL91006.1"/>
    <property type="molecule type" value="Genomic_DNA"/>
</dbReference>
<dbReference type="OrthoDB" id="5453446at2"/>
<keyword evidence="3" id="KW-1185">Reference proteome</keyword>
<accession>A0A5B8FQQ4</accession>
<feature type="region of interest" description="Disordered" evidence="1">
    <location>
        <begin position="38"/>
        <end position="65"/>
    </location>
</feature>
<dbReference type="AlphaFoldDB" id="A0A5B8FQQ4"/>
<dbReference type="RefSeq" id="WP_138578439.1">
    <property type="nucleotide sequence ID" value="NZ_CP040818.1"/>
</dbReference>
<dbReference type="KEGG" id="ppru:FDP22_03905"/>
<evidence type="ECO:0000313" key="2">
    <source>
        <dbReference type="EMBL" id="QDL91006.1"/>
    </source>
</evidence>
<dbReference type="Proteomes" id="UP000305888">
    <property type="component" value="Chromosome"/>
</dbReference>
<name>A0A5B8FQQ4_9RHOB</name>